<dbReference type="EMBL" id="JBHRXN010000020">
    <property type="protein sequence ID" value="MFC3532126.1"/>
    <property type="molecule type" value="Genomic_DNA"/>
</dbReference>
<gene>
    <name evidence="1" type="ORF">ACFOLG_07990</name>
</gene>
<evidence type="ECO:0000313" key="1">
    <source>
        <dbReference type="EMBL" id="MFC3532126.1"/>
    </source>
</evidence>
<dbReference type="RefSeq" id="WP_386090509.1">
    <property type="nucleotide sequence ID" value="NZ_JBHRXN010000020.1"/>
</dbReference>
<organism evidence="1 2">
    <name type="scientific">Vogesella facilis</name>
    <dbReference type="NCBI Taxonomy" id="1655232"/>
    <lineage>
        <taxon>Bacteria</taxon>
        <taxon>Pseudomonadati</taxon>
        <taxon>Pseudomonadota</taxon>
        <taxon>Betaproteobacteria</taxon>
        <taxon>Neisseriales</taxon>
        <taxon>Chromobacteriaceae</taxon>
        <taxon>Vogesella</taxon>
    </lineage>
</organism>
<proteinExistence type="predicted"/>
<protein>
    <submittedName>
        <fullName evidence="1">Uncharacterized protein</fullName>
    </submittedName>
</protein>
<evidence type="ECO:0000313" key="2">
    <source>
        <dbReference type="Proteomes" id="UP001595741"/>
    </source>
</evidence>
<reference evidence="2" key="1">
    <citation type="journal article" date="2019" name="Int. J. Syst. Evol. Microbiol.">
        <title>The Global Catalogue of Microorganisms (GCM) 10K type strain sequencing project: providing services to taxonomists for standard genome sequencing and annotation.</title>
        <authorList>
            <consortium name="The Broad Institute Genomics Platform"/>
            <consortium name="The Broad Institute Genome Sequencing Center for Infectious Disease"/>
            <person name="Wu L."/>
            <person name="Ma J."/>
        </authorList>
    </citation>
    <scope>NUCLEOTIDE SEQUENCE [LARGE SCALE GENOMIC DNA]</scope>
    <source>
        <strain evidence="2">KCTC 42742</strain>
    </source>
</reference>
<keyword evidence="2" id="KW-1185">Reference proteome</keyword>
<comment type="caution">
    <text evidence="1">The sequence shown here is derived from an EMBL/GenBank/DDBJ whole genome shotgun (WGS) entry which is preliminary data.</text>
</comment>
<accession>A0ABV7RIG9</accession>
<sequence length="100" mass="11149">MQVRVKLPSGPLIHYLKFCRVIAEAVCPIDKDLEGIKCVLAKIYPPDVPTPNFGPGVPYSLEKADRQALAKVLPKLPPLRHPMSEEKVALFMEAYVNLPK</sequence>
<dbReference type="Proteomes" id="UP001595741">
    <property type="component" value="Unassembled WGS sequence"/>
</dbReference>
<name>A0ABV7RIG9_9NEIS</name>